<dbReference type="Pfam" id="PF00063">
    <property type="entry name" value="Myosin_head"/>
    <property type="match status" value="1"/>
</dbReference>
<reference evidence="12 13" key="1">
    <citation type="journal article" date="2018" name="New Phytol.">
        <title>Phylogenomics of Endogonaceae and evolution of mycorrhizas within Mucoromycota.</title>
        <authorList>
            <person name="Chang Y."/>
            <person name="Desiro A."/>
            <person name="Na H."/>
            <person name="Sandor L."/>
            <person name="Lipzen A."/>
            <person name="Clum A."/>
            <person name="Barry K."/>
            <person name="Grigoriev I.V."/>
            <person name="Martin F.M."/>
            <person name="Stajich J.E."/>
            <person name="Smith M.E."/>
            <person name="Bonito G."/>
            <person name="Spatafora J.W."/>
        </authorList>
    </citation>
    <scope>NUCLEOTIDE SEQUENCE [LARGE SCALE GENOMIC DNA]</scope>
    <source>
        <strain evidence="12 13">GMNB39</strain>
    </source>
</reference>
<dbReference type="InterPro" id="IPR036961">
    <property type="entry name" value="Kinesin_motor_dom_sf"/>
</dbReference>
<evidence type="ECO:0000256" key="1">
    <source>
        <dbReference type="ARBA" id="ARBA00008314"/>
    </source>
</evidence>
<feature type="region of interest" description="Actin-binding" evidence="8">
    <location>
        <begin position="683"/>
        <end position="705"/>
    </location>
</feature>
<dbReference type="Gene3D" id="3.40.850.10">
    <property type="entry name" value="Kinesin motor domain"/>
    <property type="match status" value="1"/>
</dbReference>
<evidence type="ECO:0000313" key="13">
    <source>
        <dbReference type="Proteomes" id="UP000268093"/>
    </source>
</evidence>
<dbReference type="PANTHER" id="PTHR13140">
    <property type="entry name" value="MYOSIN"/>
    <property type="match status" value="1"/>
</dbReference>
<keyword evidence="12" id="KW-0378">Hydrolase</keyword>
<feature type="region of interest" description="Disordered" evidence="9">
    <location>
        <begin position="1111"/>
        <end position="1198"/>
    </location>
</feature>
<keyword evidence="6 8" id="KW-0505">Motor protein</keyword>
<dbReference type="GO" id="GO:0005737">
    <property type="term" value="C:cytoplasm"/>
    <property type="evidence" value="ECO:0007669"/>
    <property type="project" value="TreeGrafter"/>
</dbReference>
<evidence type="ECO:0000256" key="7">
    <source>
        <dbReference type="ARBA" id="ARBA00023203"/>
    </source>
</evidence>
<evidence type="ECO:0000256" key="4">
    <source>
        <dbReference type="ARBA" id="ARBA00023054"/>
    </source>
</evidence>
<dbReference type="OrthoDB" id="6108017at2759"/>
<dbReference type="Gene3D" id="1.20.58.530">
    <property type="match status" value="1"/>
</dbReference>
<dbReference type="GO" id="GO:0016787">
    <property type="term" value="F:hydrolase activity"/>
    <property type="evidence" value="ECO:0007669"/>
    <property type="project" value="UniProtKB-KW"/>
</dbReference>
<dbReference type="PROSITE" id="PS51126">
    <property type="entry name" value="DILUTE"/>
    <property type="match status" value="1"/>
</dbReference>
<organism evidence="12 13">
    <name type="scientific">Jimgerdemannia flammicorona</name>
    <dbReference type="NCBI Taxonomy" id="994334"/>
    <lineage>
        <taxon>Eukaryota</taxon>
        <taxon>Fungi</taxon>
        <taxon>Fungi incertae sedis</taxon>
        <taxon>Mucoromycota</taxon>
        <taxon>Mucoromycotina</taxon>
        <taxon>Endogonomycetes</taxon>
        <taxon>Endogonales</taxon>
        <taxon>Endogonaceae</taxon>
        <taxon>Jimgerdemannia</taxon>
    </lineage>
</organism>
<dbReference type="InterPro" id="IPR002710">
    <property type="entry name" value="Dilute_dom"/>
</dbReference>
<dbReference type="GO" id="GO:0016020">
    <property type="term" value="C:membrane"/>
    <property type="evidence" value="ECO:0007669"/>
    <property type="project" value="TreeGrafter"/>
</dbReference>
<dbReference type="EMBL" id="RBNI01000021">
    <property type="protein sequence ID" value="RUP52421.1"/>
    <property type="molecule type" value="Genomic_DNA"/>
</dbReference>
<evidence type="ECO:0000259" key="11">
    <source>
        <dbReference type="PROSITE" id="PS51456"/>
    </source>
</evidence>
<dbReference type="Proteomes" id="UP000268093">
    <property type="component" value="Unassembled WGS sequence"/>
</dbReference>
<dbReference type="SMART" id="SM00242">
    <property type="entry name" value="MYSc"/>
    <property type="match status" value="1"/>
</dbReference>
<feature type="binding site" evidence="8">
    <location>
        <begin position="218"/>
        <end position="225"/>
    </location>
    <ligand>
        <name>ATP</name>
        <dbReference type="ChEBI" id="CHEBI:30616"/>
    </ligand>
</feature>
<dbReference type="CDD" id="cd15480">
    <property type="entry name" value="fMyo2p_CBD"/>
    <property type="match status" value="1"/>
</dbReference>
<evidence type="ECO:0000259" key="10">
    <source>
        <dbReference type="PROSITE" id="PS51126"/>
    </source>
</evidence>
<dbReference type="FunFam" id="1.10.10.820:FF:000001">
    <property type="entry name" value="Myosin heavy chain"/>
    <property type="match status" value="1"/>
</dbReference>
<evidence type="ECO:0000256" key="5">
    <source>
        <dbReference type="ARBA" id="ARBA00023123"/>
    </source>
</evidence>
<keyword evidence="7 8" id="KW-0009">Actin-binding</keyword>
<evidence type="ECO:0000256" key="2">
    <source>
        <dbReference type="ARBA" id="ARBA00022741"/>
    </source>
</evidence>
<dbReference type="SMART" id="SM00015">
    <property type="entry name" value="IQ"/>
    <property type="match status" value="5"/>
</dbReference>
<feature type="domain" description="Dilute" evidence="10">
    <location>
        <begin position="1309"/>
        <end position="1592"/>
    </location>
</feature>
<dbReference type="Pfam" id="PF01843">
    <property type="entry name" value="DIL"/>
    <property type="match status" value="1"/>
</dbReference>
<feature type="domain" description="Myosin motor" evidence="11">
    <location>
        <begin position="125"/>
        <end position="807"/>
    </location>
</feature>
<dbReference type="PROSITE" id="PS51456">
    <property type="entry name" value="MYOSIN_MOTOR"/>
    <property type="match status" value="1"/>
</dbReference>
<dbReference type="Gene3D" id="1.10.10.820">
    <property type="match status" value="1"/>
</dbReference>
<dbReference type="InterPro" id="IPR027417">
    <property type="entry name" value="P-loop_NTPase"/>
</dbReference>
<dbReference type="SMART" id="SM01132">
    <property type="entry name" value="DIL"/>
    <property type="match status" value="1"/>
</dbReference>
<dbReference type="Gene3D" id="1.20.5.190">
    <property type="match status" value="3"/>
</dbReference>
<dbReference type="GO" id="GO:0005524">
    <property type="term" value="F:ATP binding"/>
    <property type="evidence" value="ECO:0007669"/>
    <property type="project" value="UniProtKB-UniRule"/>
</dbReference>
<evidence type="ECO:0000256" key="9">
    <source>
        <dbReference type="SAM" id="MobiDB-lite"/>
    </source>
</evidence>
<comment type="similarity">
    <text evidence="1 8">Belongs to the TRAFAC class myosin-kinesin ATPase superfamily. Myosin family.</text>
</comment>
<dbReference type="Gene3D" id="1.20.120.720">
    <property type="entry name" value="Myosin VI head, motor domain, U50 subdomain"/>
    <property type="match status" value="1"/>
</dbReference>
<dbReference type="PRINTS" id="PR00193">
    <property type="entry name" value="MYOSINHEAVY"/>
</dbReference>
<dbReference type="Gene3D" id="6.20.240.20">
    <property type="match status" value="1"/>
</dbReference>
<keyword evidence="4" id="KW-0175">Coiled coil</keyword>
<feature type="non-terminal residue" evidence="12">
    <location>
        <position position="1"/>
    </location>
</feature>
<keyword evidence="13" id="KW-1185">Reference proteome</keyword>
<proteinExistence type="inferred from homology"/>
<keyword evidence="3 8" id="KW-0067">ATP-binding</keyword>
<dbReference type="CDD" id="cd01380">
    <property type="entry name" value="MYSc_Myo5"/>
    <property type="match status" value="1"/>
</dbReference>
<dbReference type="InterPro" id="IPR000048">
    <property type="entry name" value="IQ_motif_EF-hand-BS"/>
</dbReference>
<keyword evidence="5 8" id="KW-0518">Myosin</keyword>
<dbReference type="GO" id="GO:0000146">
    <property type="term" value="F:microfilament motor activity"/>
    <property type="evidence" value="ECO:0007669"/>
    <property type="project" value="TreeGrafter"/>
</dbReference>
<comment type="caution">
    <text evidence="12">The sequence shown here is derived from an EMBL/GenBank/DDBJ whole genome shotgun (WGS) entry which is preliminary data.</text>
</comment>
<sequence length="1634" mass="187894">LTLSLSSRSLFPPFPPSKQPYTPLIPLSNPNQTNRRHDTSVIMTTPTALQALEVYTKGTKAWFPDEKEAWLSASVVSKDISGDNVKIVFADDIEGKEIVFESTITKLDKFSNADLPPLRNPPKLEATDDLTNLSYLNEPAVLNTIRTRYLQRNIYTYSGIVLIAANPFDRVPLYEPEIIQLYSGKRRGELEPHLFAIAEDAYRCMIREGTNQTIVVSGESGAGKTVSAKFIMRYFATADDQESGKKKVKSESTATGMSAVEEQILATNPIMETFGNAKTTRNDNSSRFGKYIEIQFDEEQNIIGAKIRTYLLERSRLIFQPDNERNYHVFYQLCAGAPLSEKKEFELQEYSKFQYLNQSGTGMIPGVDDAAEFEVTQRALSTIGISVQLQWQIFRLMAALLHIGNIQITGRGDAVLSESDPALIIATRLLGIDPVDFRKWIVKKQIVTRNEKIVTNLTPTQGHVVKDSVAKYVYANLFDWLVSVVNESLSCPDEGRISNFIGVLDIYGFEHFKKNSFEQFCINYANEKLQQEFNQHVFKLEQEEYIREKIDWQFIEFSDNQPCIEMIEGKLGTDGSWCNKLYTQFATPTHKNYFKKPRFSQTAFTVVHYANDVQYESEGFLEKNRDTVPEEHLTLLQSTKFEFLKEVFDKAAAANPAPPQEPTKRMSMALKKPTLGSIFKLSLINLMDTINQTNVHYIRCIKPNEAKVAWAFEPQMVLGQLRACGVLETIRISCAGYPSRWTFEEFADRYCLLVNSQYWDPKLKPDIRKLCTLILENSIKDKDKFQVGMTKIFFRAGQLAFLEKLRADRMADCAILVQKNVRRFLTRLRYLRLRDVVIRIQCVARKRIAQAKAQHIRHERAAIVVQKYWRRHYQRQRYLRTKVFIVNFQTAIRQHFARKKFENLRKTSAAIKIQKMLRGFSARRTYKATRDHIIRIQSVVRRRNARKAMKALKAEARSVNHFKDMSYKLENKVVELTQSLTSQKEEKKELATRASQLEVQVRSWIEKYEKLEQKAKDLEAILQKPTVPRDEWNTLQSDRDSLQQQYQQSLEKIKAQDTEIARLTAELTTQKEEIAKLRSASEQVVKTIELPNVAELMKEIASLKAQLSAKINAPQPRRQPSGASPVAHAALSAPPNAGFERGISPPPFDRERNGSQESGFFLKENISTRRGRSPTGLTATRLKRRYSSAEPREINKQGPRTSIEIIKQAQQHPKNPRPTSFDNINNIIISTRGRINEEPDDDPEEEIHRILEDEDSLQDEVLEGLVKTLKIPLPSLQNPPNMKEIFFPAHMVGICITQMWKYGYIQESERLLFNVMDTVQKQCLSFTGDDAVVPCAFWLSNVHELLSLICVAERDMEQEMNLTPMATRRTFGWHDFEKLVATVKYEMQCLEDNIFHAWMKELKRRLNKIIIPAVIESQSLPGFITSDSGRFLNKLLTGSSQPAFSMDDLLNFLNKIWRAMKCYFIEASVSRQVLTELLKLIGVSSFNDLLMRRNFCSWKRAMQIQYNITRIEEWCKSHDIPEGTLQLEHLMQATKLLQLKKASLNDIEIIYDVCWMLTPTQIQKLISHYFVADYENPISPEILKAVASRVVSGDKNDILLLDAISLEDTTSPFEIPVPREVRTDKYLPSWLYKA</sequence>
<keyword evidence="2 8" id="KW-0547">Nucleotide-binding</keyword>
<dbReference type="GO" id="GO:0007015">
    <property type="term" value="P:actin filament organization"/>
    <property type="evidence" value="ECO:0007669"/>
    <property type="project" value="TreeGrafter"/>
</dbReference>
<evidence type="ECO:0000256" key="6">
    <source>
        <dbReference type="ARBA" id="ARBA00023175"/>
    </source>
</evidence>
<protein>
    <submittedName>
        <fullName evidence="12">P-loop containing nucleoside triphosphate hydrolase protein</fullName>
    </submittedName>
</protein>
<dbReference type="GO" id="GO:0051015">
    <property type="term" value="F:actin filament binding"/>
    <property type="evidence" value="ECO:0007669"/>
    <property type="project" value="TreeGrafter"/>
</dbReference>
<dbReference type="GO" id="GO:0016459">
    <property type="term" value="C:myosin complex"/>
    <property type="evidence" value="ECO:0007669"/>
    <property type="project" value="UniProtKB-KW"/>
</dbReference>
<evidence type="ECO:0000256" key="3">
    <source>
        <dbReference type="ARBA" id="ARBA00022840"/>
    </source>
</evidence>
<dbReference type="InterPro" id="IPR046943">
    <property type="entry name" value="Fungal_Myo2/2A_CBD"/>
</dbReference>
<dbReference type="InterPro" id="IPR036103">
    <property type="entry name" value="MYSc_Myo5"/>
</dbReference>
<dbReference type="SUPFAM" id="SSF52540">
    <property type="entry name" value="P-loop containing nucleoside triphosphate hydrolases"/>
    <property type="match status" value="2"/>
</dbReference>
<gene>
    <name evidence="12" type="ORF">BC936DRAFT_141957</name>
</gene>
<evidence type="ECO:0000313" key="12">
    <source>
        <dbReference type="EMBL" id="RUP52421.1"/>
    </source>
</evidence>
<accession>A0A433DNL4</accession>
<dbReference type="InterPro" id="IPR001609">
    <property type="entry name" value="Myosin_head_motor_dom-like"/>
</dbReference>
<dbReference type="Pfam" id="PF00612">
    <property type="entry name" value="IQ"/>
    <property type="match status" value="3"/>
</dbReference>
<name>A0A433DNL4_9FUNG</name>
<evidence type="ECO:0000256" key="8">
    <source>
        <dbReference type="PROSITE-ProRule" id="PRU00782"/>
    </source>
</evidence>
<dbReference type="PANTHER" id="PTHR13140:SF706">
    <property type="entry name" value="DILUTE CLASS UNCONVENTIONAL MYOSIN, ISOFORM C"/>
    <property type="match status" value="1"/>
</dbReference>
<dbReference type="PROSITE" id="PS50096">
    <property type="entry name" value="IQ"/>
    <property type="match status" value="4"/>
</dbReference>
<dbReference type="SUPFAM" id="SSF50084">
    <property type="entry name" value="Myosin S1 fragment, N-terminal domain"/>
    <property type="match status" value="1"/>
</dbReference>